<dbReference type="CDD" id="cd05233">
    <property type="entry name" value="SDR_c"/>
    <property type="match status" value="1"/>
</dbReference>
<reference evidence="5" key="1">
    <citation type="submission" date="2016-07" db="EMBL/GenBank/DDBJ databases">
        <title>Multiple horizontal gene transfer events from other fungi enriched the ability of initially mycotrophic Trichoderma (Ascomycota) to feed on dead plant biomass.</title>
        <authorList>
            <consortium name="DOE Joint Genome Institute"/>
            <person name="Atanasova L."/>
            <person name="Chenthamara K."/>
            <person name="Zhang J."/>
            <person name="Grujic M."/>
            <person name="Henrissat B."/>
            <person name="Kuo A."/>
            <person name="Aerts A."/>
            <person name="Salamov A."/>
            <person name="Lipzen A."/>
            <person name="Labutti K."/>
            <person name="Barry K."/>
            <person name="Miao Y."/>
            <person name="Rahimi M.J."/>
            <person name="Shen Q."/>
            <person name="Grigoriev I.V."/>
            <person name="Kubicek C.P."/>
            <person name="Druzhinina I.S."/>
        </authorList>
    </citation>
    <scope>NUCLEOTIDE SEQUENCE [LARGE SCALE GENOMIC DNA]</scope>
    <source>
        <strain evidence="5">TUCIM 6016</strain>
    </source>
</reference>
<comment type="similarity">
    <text evidence="1">Belongs to the short-chain dehydrogenases/reductases (SDR) family.</text>
</comment>
<dbReference type="AlphaFoldDB" id="A0A2T4BKC8"/>
<dbReference type="InterPro" id="IPR020904">
    <property type="entry name" value="Sc_DH/Rdtase_CS"/>
</dbReference>
<evidence type="ECO:0000256" key="3">
    <source>
        <dbReference type="ARBA" id="ARBA00023002"/>
    </source>
</evidence>
<dbReference type="Pfam" id="PF00106">
    <property type="entry name" value="adh_short"/>
    <property type="match status" value="1"/>
</dbReference>
<evidence type="ECO:0000256" key="1">
    <source>
        <dbReference type="ARBA" id="ARBA00006484"/>
    </source>
</evidence>
<keyword evidence="2" id="KW-0521">NADP</keyword>
<gene>
    <name evidence="4" type="ORF">BBK36DRAFT_1188213</name>
</gene>
<dbReference type="RefSeq" id="XP_024753041.1">
    <property type="nucleotide sequence ID" value="XM_024896564.1"/>
</dbReference>
<dbReference type="EMBL" id="KZ680208">
    <property type="protein sequence ID" value="PTB69721.1"/>
    <property type="molecule type" value="Genomic_DNA"/>
</dbReference>
<evidence type="ECO:0000313" key="4">
    <source>
        <dbReference type="EMBL" id="PTB69721.1"/>
    </source>
</evidence>
<name>A0A2T4BKC8_9HYPO</name>
<dbReference type="SUPFAM" id="SSF51735">
    <property type="entry name" value="NAD(P)-binding Rossmann-fold domains"/>
    <property type="match status" value="1"/>
</dbReference>
<dbReference type="Gene3D" id="3.40.50.720">
    <property type="entry name" value="NAD(P)-binding Rossmann-like Domain"/>
    <property type="match status" value="1"/>
</dbReference>
<evidence type="ECO:0000256" key="2">
    <source>
        <dbReference type="ARBA" id="ARBA00022857"/>
    </source>
</evidence>
<accession>A0A2T4BKC8</accession>
<dbReference type="GO" id="GO:0016491">
    <property type="term" value="F:oxidoreductase activity"/>
    <property type="evidence" value="ECO:0007669"/>
    <property type="project" value="UniProtKB-KW"/>
</dbReference>
<dbReference type="PROSITE" id="PS00061">
    <property type="entry name" value="ADH_SHORT"/>
    <property type="match status" value="1"/>
</dbReference>
<protein>
    <submittedName>
        <fullName evidence="4">NAD(P)-binding protein</fullName>
    </submittedName>
</protein>
<dbReference type="GeneID" id="36604682"/>
<dbReference type="InterPro" id="IPR036291">
    <property type="entry name" value="NAD(P)-bd_dom_sf"/>
</dbReference>
<sequence>MSLPSLQQYHRKPYEAICPSRPELSQAGKTILVTGGNSGIGYAIARNFIKAGAKRVIILGRRPSVVKAATEKLAQEAKAFGSSTIADGRVCDIASLESTEALWTGLQHDGIYIDVLVLNAAAHGNAVPILKNGLKNVWADYEANVRSSLDFAERFYKQTGKGADSRKFLINLSSIVSYMWSTMAPERPSYGVTKNAGTALVQQIAKDTDVNDMQIVSFHPGGVLTDMARAAGASEDIGIPFDDENLPGQFAVWAASREAEYLHGRFVWANWDVDEVKAVLGKQIAEEPNFLKVGIEGLSENLPNPMIPPEMLEKILQFQKDLQSKRN</sequence>
<keyword evidence="5" id="KW-1185">Reference proteome</keyword>
<dbReference type="InterPro" id="IPR052178">
    <property type="entry name" value="Sec_Metab_Biosynth_SDR"/>
</dbReference>
<dbReference type="PANTHER" id="PTHR43618:SF8">
    <property type="entry name" value="7ALPHA-HYDROXYSTEROID DEHYDROGENASE"/>
    <property type="match status" value="1"/>
</dbReference>
<proteinExistence type="inferred from homology"/>
<organism evidence="4 5">
    <name type="scientific">Trichoderma citrinoviride</name>
    <dbReference type="NCBI Taxonomy" id="58853"/>
    <lineage>
        <taxon>Eukaryota</taxon>
        <taxon>Fungi</taxon>
        <taxon>Dikarya</taxon>
        <taxon>Ascomycota</taxon>
        <taxon>Pezizomycotina</taxon>
        <taxon>Sordariomycetes</taxon>
        <taxon>Hypocreomycetidae</taxon>
        <taxon>Hypocreales</taxon>
        <taxon>Hypocreaceae</taxon>
        <taxon>Trichoderma</taxon>
    </lineage>
</organism>
<dbReference type="Proteomes" id="UP000241546">
    <property type="component" value="Unassembled WGS sequence"/>
</dbReference>
<dbReference type="OrthoDB" id="1933717at2759"/>
<dbReference type="PRINTS" id="PR00081">
    <property type="entry name" value="GDHRDH"/>
</dbReference>
<evidence type="ECO:0000313" key="5">
    <source>
        <dbReference type="Proteomes" id="UP000241546"/>
    </source>
</evidence>
<keyword evidence="3" id="KW-0560">Oxidoreductase</keyword>
<dbReference type="PANTHER" id="PTHR43618">
    <property type="entry name" value="7-ALPHA-HYDROXYSTEROID DEHYDROGENASE"/>
    <property type="match status" value="1"/>
</dbReference>
<dbReference type="InterPro" id="IPR002347">
    <property type="entry name" value="SDR_fam"/>
</dbReference>